<keyword evidence="4" id="KW-1003">Cell membrane</keyword>
<evidence type="ECO:0000256" key="2">
    <source>
        <dbReference type="ARBA" id="ARBA00007069"/>
    </source>
</evidence>
<dbReference type="InterPro" id="IPR000515">
    <property type="entry name" value="MetI-like"/>
</dbReference>
<keyword evidence="3 8" id="KW-0813">Transport</keyword>
<dbReference type="CDD" id="cd06261">
    <property type="entry name" value="TM_PBP2"/>
    <property type="match status" value="1"/>
</dbReference>
<dbReference type="SUPFAM" id="SSF161098">
    <property type="entry name" value="MetI-like"/>
    <property type="match status" value="1"/>
</dbReference>
<keyword evidence="11" id="KW-1185">Reference proteome</keyword>
<dbReference type="PROSITE" id="PS50928">
    <property type="entry name" value="ABC_TM1"/>
    <property type="match status" value="1"/>
</dbReference>
<dbReference type="PANTHER" id="PTHR42929">
    <property type="entry name" value="INNER MEMBRANE ABC TRANSPORTER PERMEASE PROTEIN YDCU-RELATED-RELATED"/>
    <property type="match status" value="1"/>
</dbReference>
<feature type="domain" description="ABC transmembrane type-1" evidence="9">
    <location>
        <begin position="109"/>
        <end position="315"/>
    </location>
</feature>
<evidence type="ECO:0000256" key="6">
    <source>
        <dbReference type="ARBA" id="ARBA00022989"/>
    </source>
</evidence>
<evidence type="ECO:0000259" key="9">
    <source>
        <dbReference type="PROSITE" id="PS50928"/>
    </source>
</evidence>
<dbReference type="InterPro" id="IPR035906">
    <property type="entry name" value="MetI-like_sf"/>
</dbReference>
<dbReference type="AlphaFoldDB" id="A0A7W6GFJ2"/>
<sequence>MTDVLTPDPEAPRAVAAAGPQAAAEPLGAGGWKRWLLIGIPYLWLLALFLAPFAIVLKISLSQTTIAQPPYEPVLDLAAGWQGLVDFVSGLHLENYSILFEDEIYVASYLSSLKIAAISTLLALLIAYPMAYGMARAPRSIRPTLLMAVILPFWTSLLIRVYAWIGILNPDGLLNAFLMWTGAISEPLYIMNTETAVYIGIVYSYLPFMVLPLYSSLEKLDETLLEAAADLGSPPWRAFWQITVPLSLPGVVAGCFLVFIPAVGEFVIPDLLGGSETLMIGKTLYNEFFLNRDWPVSSAIAVLLLLVLVVPIAIYNNVQAKELGGKA</sequence>
<comment type="caution">
    <text evidence="10">The sequence shown here is derived from an EMBL/GenBank/DDBJ whole genome shotgun (WGS) entry which is preliminary data.</text>
</comment>
<dbReference type="Gene3D" id="1.10.3720.10">
    <property type="entry name" value="MetI-like"/>
    <property type="match status" value="1"/>
</dbReference>
<dbReference type="EMBL" id="JACIDR010000002">
    <property type="protein sequence ID" value="MBB3973173.1"/>
    <property type="molecule type" value="Genomic_DNA"/>
</dbReference>
<keyword evidence="7 8" id="KW-0472">Membrane</keyword>
<evidence type="ECO:0000313" key="11">
    <source>
        <dbReference type="Proteomes" id="UP000528964"/>
    </source>
</evidence>
<feature type="transmembrane region" description="Helical" evidence="8">
    <location>
        <begin position="196"/>
        <end position="217"/>
    </location>
</feature>
<evidence type="ECO:0000256" key="7">
    <source>
        <dbReference type="ARBA" id="ARBA00023136"/>
    </source>
</evidence>
<feature type="transmembrane region" description="Helical" evidence="8">
    <location>
        <begin position="238"/>
        <end position="263"/>
    </location>
</feature>
<dbReference type="RefSeq" id="WP_183395018.1">
    <property type="nucleotide sequence ID" value="NZ_JACIDR010000002.1"/>
</dbReference>
<protein>
    <submittedName>
        <fullName evidence="10">Putrescine transport system permease protein</fullName>
    </submittedName>
</protein>
<feature type="transmembrane region" description="Helical" evidence="8">
    <location>
        <begin position="294"/>
        <end position="315"/>
    </location>
</feature>
<feature type="transmembrane region" description="Helical" evidence="8">
    <location>
        <begin position="144"/>
        <end position="165"/>
    </location>
</feature>
<dbReference type="GO" id="GO:0005886">
    <property type="term" value="C:plasma membrane"/>
    <property type="evidence" value="ECO:0007669"/>
    <property type="project" value="UniProtKB-SubCell"/>
</dbReference>
<dbReference type="Pfam" id="PF00528">
    <property type="entry name" value="BPD_transp_1"/>
    <property type="match status" value="1"/>
</dbReference>
<keyword evidence="5 8" id="KW-0812">Transmembrane</keyword>
<accession>A0A7W6GFJ2</accession>
<dbReference type="GO" id="GO:0055085">
    <property type="term" value="P:transmembrane transport"/>
    <property type="evidence" value="ECO:0007669"/>
    <property type="project" value="InterPro"/>
</dbReference>
<keyword evidence="6 8" id="KW-1133">Transmembrane helix</keyword>
<evidence type="ECO:0000313" key="10">
    <source>
        <dbReference type="EMBL" id="MBB3973173.1"/>
    </source>
</evidence>
<name>A0A7W6GFJ2_9HYPH</name>
<comment type="similarity">
    <text evidence="2">Belongs to the binding-protein-dependent transport system permease family. CysTW subfamily.</text>
</comment>
<proteinExistence type="inferred from homology"/>
<gene>
    <name evidence="10" type="ORF">GGR24_001830</name>
</gene>
<feature type="transmembrane region" description="Helical" evidence="8">
    <location>
        <begin position="113"/>
        <end position="132"/>
    </location>
</feature>
<evidence type="ECO:0000256" key="4">
    <source>
        <dbReference type="ARBA" id="ARBA00022475"/>
    </source>
</evidence>
<evidence type="ECO:0000256" key="3">
    <source>
        <dbReference type="ARBA" id="ARBA00022448"/>
    </source>
</evidence>
<evidence type="ECO:0000256" key="1">
    <source>
        <dbReference type="ARBA" id="ARBA00004651"/>
    </source>
</evidence>
<evidence type="ECO:0000256" key="8">
    <source>
        <dbReference type="RuleBase" id="RU363032"/>
    </source>
</evidence>
<reference evidence="10 11" key="1">
    <citation type="submission" date="2020-08" db="EMBL/GenBank/DDBJ databases">
        <title>Genomic Encyclopedia of Type Strains, Phase IV (KMG-IV): sequencing the most valuable type-strain genomes for metagenomic binning, comparative biology and taxonomic classification.</title>
        <authorList>
            <person name="Goeker M."/>
        </authorList>
    </citation>
    <scope>NUCLEOTIDE SEQUENCE [LARGE SCALE GENOMIC DNA]</scope>
    <source>
        <strain evidence="10 11">DSM 25481</strain>
    </source>
</reference>
<dbReference type="PANTHER" id="PTHR42929:SF3">
    <property type="entry name" value="PUTRESCINE TRANSPORT SYSTEM PERMEASE PROTEIN POTH"/>
    <property type="match status" value="1"/>
</dbReference>
<evidence type="ECO:0000256" key="5">
    <source>
        <dbReference type="ARBA" id="ARBA00022692"/>
    </source>
</evidence>
<comment type="subcellular location">
    <subcellularLocation>
        <location evidence="1 8">Cell membrane</location>
        <topology evidence="1 8">Multi-pass membrane protein</topology>
    </subcellularLocation>
</comment>
<dbReference type="Proteomes" id="UP000528964">
    <property type="component" value="Unassembled WGS sequence"/>
</dbReference>
<organism evidence="10 11">
    <name type="scientific">Hansschlegelia beijingensis</name>
    <dbReference type="NCBI Taxonomy" id="1133344"/>
    <lineage>
        <taxon>Bacteria</taxon>
        <taxon>Pseudomonadati</taxon>
        <taxon>Pseudomonadota</taxon>
        <taxon>Alphaproteobacteria</taxon>
        <taxon>Hyphomicrobiales</taxon>
        <taxon>Methylopilaceae</taxon>
        <taxon>Hansschlegelia</taxon>
    </lineage>
</organism>
<feature type="transmembrane region" description="Helical" evidence="8">
    <location>
        <begin position="42"/>
        <end position="61"/>
    </location>
</feature>